<evidence type="ECO:0000313" key="11">
    <source>
        <dbReference type="Proteomes" id="UP001150266"/>
    </source>
</evidence>
<feature type="domain" description="DNA helicase Pif1-like 2B" evidence="9">
    <location>
        <begin position="110"/>
        <end position="141"/>
    </location>
</feature>
<keyword evidence="7" id="KW-0234">DNA repair</keyword>
<accession>A0A9W9AAN7</accession>
<evidence type="ECO:0000259" key="9">
    <source>
        <dbReference type="Pfam" id="PF21530"/>
    </source>
</evidence>
<evidence type="ECO:0000256" key="3">
    <source>
        <dbReference type="ARBA" id="ARBA00022801"/>
    </source>
</evidence>
<keyword evidence="11" id="KW-1185">Reference proteome</keyword>
<evidence type="ECO:0000256" key="1">
    <source>
        <dbReference type="ARBA" id="ARBA00022741"/>
    </source>
</evidence>
<name>A0A9W9AAN7_9AGAR</name>
<comment type="caution">
    <text evidence="10">The sequence shown here is derived from an EMBL/GenBank/DDBJ whole genome shotgun (WGS) entry which is preliminary data.</text>
</comment>
<gene>
    <name evidence="10" type="ORF">J3R30DRAFT_310203</name>
</gene>
<keyword evidence="8" id="KW-0413">Isomerase</keyword>
<dbReference type="EMBL" id="JAOTPV010000011">
    <property type="protein sequence ID" value="KAJ4476618.1"/>
    <property type="molecule type" value="Genomic_DNA"/>
</dbReference>
<dbReference type="SUPFAM" id="SSF52540">
    <property type="entry name" value="P-loop containing nucleoside triphosphate hydrolases"/>
    <property type="match status" value="1"/>
</dbReference>
<dbReference type="GO" id="GO:0016787">
    <property type="term" value="F:hydrolase activity"/>
    <property type="evidence" value="ECO:0007669"/>
    <property type="project" value="UniProtKB-KW"/>
</dbReference>
<organism evidence="10 11">
    <name type="scientific">Lentinula aciculospora</name>
    <dbReference type="NCBI Taxonomy" id="153920"/>
    <lineage>
        <taxon>Eukaryota</taxon>
        <taxon>Fungi</taxon>
        <taxon>Dikarya</taxon>
        <taxon>Basidiomycota</taxon>
        <taxon>Agaricomycotina</taxon>
        <taxon>Agaricomycetes</taxon>
        <taxon>Agaricomycetidae</taxon>
        <taxon>Agaricales</taxon>
        <taxon>Marasmiineae</taxon>
        <taxon>Omphalotaceae</taxon>
        <taxon>Lentinula</taxon>
    </lineage>
</organism>
<dbReference type="Proteomes" id="UP001150266">
    <property type="component" value="Unassembled WGS sequence"/>
</dbReference>
<reference evidence="10" key="1">
    <citation type="submission" date="2022-08" db="EMBL/GenBank/DDBJ databases">
        <title>A Global Phylogenomic Analysis of the Shiitake Genus Lentinula.</title>
        <authorList>
            <consortium name="DOE Joint Genome Institute"/>
            <person name="Sierra-Patev S."/>
            <person name="Min B."/>
            <person name="Naranjo-Ortiz M."/>
            <person name="Looney B."/>
            <person name="Konkel Z."/>
            <person name="Slot J.C."/>
            <person name="Sakamoto Y."/>
            <person name="Steenwyk J.L."/>
            <person name="Rokas A."/>
            <person name="Carro J."/>
            <person name="Camarero S."/>
            <person name="Ferreira P."/>
            <person name="Molpeceres G."/>
            <person name="Ruiz-Duenas F.J."/>
            <person name="Serrano A."/>
            <person name="Henrissat B."/>
            <person name="Drula E."/>
            <person name="Hughes K.W."/>
            <person name="Mata J.L."/>
            <person name="Ishikawa N.K."/>
            <person name="Vargas-Isla R."/>
            <person name="Ushijima S."/>
            <person name="Smith C.A."/>
            <person name="Ahrendt S."/>
            <person name="Andreopoulos W."/>
            <person name="He G."/>
            <person name="Labutti K."/>
            <person name="Lipzen A."/>
            <person name="Ng V."/>
            <person name="Riley R."/>
            <person name="Sandor L."/>
            <person name="Barry K."/>
            <person name="Martinez A.T."/>
            <person name="Xiao Y."/>
            <person name="Gibbons J.G."/>
            <person name="Terashima K."/>
            <person name="Grigoriev I.V."/>
            <person name="Hibbett D.S."/>
        </authorList>
    </citation>
    <scope>NUCLEOTIDE SEQUENCE</scope>
    <source>
        <strain evidence="10">JLM2183</strain>
    </source>
</reference>
<dbReference type="PANTHER" id="PTHR47642:SF5">
    <property type="entry name" value="ATP-DEPENDENT DNA HELICASE"/>
    <property type="match status" value="1"/>
</dbReference>
<keyword evidence="5" id="KW-0067">ATP-binding</keyword>
<dbReference type="PANTHER" id="PTHR47642">
    <property type="entry name" value="ATP-DEPENDENT DNA HELICASE"/>
    <property type="match status" value="1"/>
</dbReference>
<evidence type="ECO:0000256" key="5">
    <source>
        <dbReference type="ARBA" id="ARBA00022840"/>
    </source>
</evidence>
<keyword evidence="6" id="KW-0238">DNA-binding</keyword>
<evidence type="ECO:0000256" key="7">
    <source>
        <dbReference type="ARBA" id="ARBA00023204"/>
    </source>
</evidence>
<evidence type="ECO:0000256" key="4">
    <source>
        <dbReference type="ARBA" id="ARBA00022806"/>
    </source>
</evidence>
<protein>
    <submittedName>
        <fullName evidence="10">P-loop containing nucleoside triphosphate hydrolase protein</fullName>
    </submittedName>
</protein>
<dbReference type="InterPro" id="IPR027417">
    <property type="entry name" value="P-loop_NTPase"/>
</dbReference>
<dbReference type="InterPro" id="IPR049163">
    <property type="entry name" value="Pif1-like_2B_dom"/>
</dbReference>
<dbReference type="InterPro" id="IPR051055">
    <property type="entry name" value="PIF1_helicase"/>
</dbReference>
<evidence type="ECO:0000313" key="10">
    <source>
        <dbReference type="EMBL" id="KAJ4476618.1"/>
    </source>
</evidence>
<proteinExistence type="predicted"/>
<dbReference type="Pfam" id="PF21530">
    <property type="entry name" value="Pif1_2B_dom"/>
    <property type="match status" value="1"/>
</dbReference>
<sequence length="270" mass="30317">MPSAFAFDAESWTLCIKKIVLLTRVFRQRDQSFVDILASMRIGKLSDDQTKVLYALGRPITYPDGIEPCHLFATKAEVQDCNQRKLDSLQTPSVTYKTALLLNEQRALEEITLKVGAQVMLITNVIQGCLVNGSIGKVIGFMTTHQALEEHIKLVEMKRTGGTQKTSDNHVPTKRPRIGFENREPEFEPMNNAEFTKHEKWPLVKFTSGLLLLCSPENFCVEGFLGNVEAKRVQVPLLLAWALSMHKSQGQTLERVKVDLGKVFESGQGK</sequence>
<keyword evidence="4" id="KW-0347">Helicase</keyword>
<evidence type="ECO:0000256" key="2">
    <source>
        <dbReference type="ARBA" id="ARBA00022763"/>
    </source>
</evidence>
<keyword evidence="3 10" id="KW-0378">Hydrolase</keyword>
<keyword evidence="2" id="KW-0227">DNA damage</keyword>
<evidence type="ECO:0000256" key="8">
    <source>
        <dbReference type="ARBA" id="ARBA00023235"/>
    </source>
</evidence>
<dbReference type="AlphaFoldDB" id="A0A9W9AAN7"/>
<dbReference type="OrthoDB" id="432234at2759"/>
<evidence type="ECO:0000256" key="6">
    <source>
        <dbReference type="ARBA" id="ARBA00023125"/>
    </source>
</evidence>
<keyword evidence="1" id="KW-0547">Nucleotide-binding</keyword>